<dbReference type="Pfam" id="PF13837">
    <property type="entry name" value="Myb_DNA-bind_4"/>
    <property type="match status" value="1"/>
</dbReference>
<evidence type="ECO:0000256" key="4">
    <source>
        <dbReference type="ARBA" id="ARBA00022975"/>
    </source>
</evidence>
<dbReference type="Proteomes" id="UP000515123">
    <property type="component" value="Linkage group 21"/>
</dbReference>
<reference evidence="12" key="2">
    <citation type="submission" date="2025-04" db="UniProtKB">
        <authorList>
            <consortium name="RefSeq"/>
        </authorList>
    </citation>
    <scope>IDENTIFICATION</scope>
    <source>
        <tissue evidence="12">Leaf</tissue>
    </source>
</reference>
<feature type="domain" description="Myb/SANT-like DNA-binding" evidence="8">
    <location>
        <begin position="222"/>
        <end position="314"/>
    </location>
</feature>
<evidence type="ECO:0000256" key="3">
    <source>
        <dbReference type="ARBA" id="ARBA00012899"/>
    </source>
</evidence>
<dbReference type="FunFam" id="1.10.10.60:FF:000238">
    <property type="entry name" value="Aspartate/glutamate/uridylate kinase family protein"/>
    <property type="match status" value="1"/>
</dbReference>
<comment type="pathway">
    <text evidence="1">Pyrimidine metabolism; CTP biosynthesis via de novo pathway; UDP from UMP (UMPK route): step 1/1.</text>
</comment>
<feature type="compositionally biased region" description="Low complexity" evidence="6">
    <location>
        <begin position="157"/>
        <end position="169"/>
    </location>
</feature>
<dbReference type="EMBL" id="LSRQ01000389">
    <property type="protein sequence ID" value="OAY83136.1"/>
    <property type="molecule type" value="Genomic_DNA"/>
</dbReference>
<dbReference type="STRING" id="4615.A0A199W1K1"/>
<evidence type="ECO:0000313" key="12">
    <source>
        <dbReference type="RefSeq" id="XP_020111549.1"/>
    </source>
</evidence>
<dbReference type="GO" id="GO:0033862">
    <property type="term" value="F:UMP kinase activity"/>
    <property type="evidence" value="ECO:0007669"/>
    <property type="project" value="UniProtKB-EC"/>
</dbReference>
<feature type="region of interest" description="Disordered" evidence="6">
    <location>
        <begin position="117"/>
        <end position="223"/>
    </location>
</feature>
<dbReference type="GO" id="GO:0044210">
    <property type="term" value="P:'de novo' CTP biosynthetic process"/>
    <property type="evidence" value="ECO:0007669"/>
    <property type="project" value="UniProtKB-UniPathway"/>
</dbReference>
<evidence type="ECO:0000313" key="10">
    <source>
        <dbReference type="Proteomes" id="UP000092600"/>
    </source>
</evidence>
<feature type="compositionally biased region" description="Polar residues" evidence="6">
    <location>
        <begin position="358"/>
        <end position="367"/>
    </location>
</feature>
<evidence type="ECO:0000259" key="8">
    <source>
        <dbReference type="Pfam" id="PF13837"/>
    </source>
</evidence>
<dbReference type="SUPFAM" id="SSF53633">
    <property type="entry name" value="Carbamate kinase-like"/>
    <property type="match status" value="1"/>
</dbReference>
<feature type="region of interest" description="Disordered" evidence="6">
    <location>
        <begin position="318"/>
        <end position="367"/>
    </location>
</feature>
<evidence type="ECO:0000256" key="6">
    <source>
        <dbReference type="SAM" id="MobiDB-lite"/>
    </source>
</evidence>
<dbReference type="EC" id="2.7.4.22" evidence="3"/>
<evidence type="ECO:0000259" key="7">
    <source>
        <dbReference type="Pfam" id="PF00696"/>
    </source>
</evidence>
<dbReference type="GO" id="GO:0005737">
    <property type="term" value="C:cytoplasm"/>
    <property type="evidence" value="ECO:0007669"/>
    <property type="project" value="InterPro"/>
</dbReference>
<reference evidence="9 10" key="1">
    <citation type="journal article" date="2016" name="DNA Res.">
        <title>The draft genome of MD-2 pineapple using hybrid error correction of long reads.</title>
        <authorList>
            <person name="Redwan R.M."/>
            <person name="Saidin A."/>
            <person name="Kumar S.V."/>
        </authorList>
    </citation>
    <scope>NUCLEOTIDE SEQUENCE [LARGE SCALE GENOMIC DNA]</scope>
    <source>
        <strain evidence="10">cv. MD2</strain>
        <tissue evidence="9">Leaf</tissue>
    </source>
</reference>
<organism evidence="9 10">
    <name type="scientific">Ananas comosus</name>
    <name type="common">Pineapple</name>
    <name type="synonym">Ananas ananas</name>
    <dbReference type="NCBI Taxonomy" id="4615"/>
    <lineage>
        <taxon>Eukaryota</taxon>
        <taxon>Viridiplantae</taxon>
        <taxon>Streptophyta</taxon>
        <taxon>Embryophyta</taxon>
        <taxon>Tracheophyta</taxon>
        <taxon>Spermatophyta</taxon>
        <taxon>Magnoliopsida</taxon>
        <taxon>Liliopsida</taxon>
        <taxon>Poales</taxon>
        <taxon>Bromeliaceae</taxon>
        <taxon>Bromelioideae</taxon>
        <taxon>Ananas</taxon>
    </lineage>
</organism>
<dbReference type="InterPro" id="IPR001048">
    <property type="entry name" value="Asp/Glu/Uridylate_kinase"/>
</dbReference>
<dbReference type="PANTHER" id="PTHR42833:SF1">
    <property type="entry name" value="UMP KINASE"/>
    <property type="match status" value="1"/>
</dbReference>
<dbReference type="GO" id="GO:0006225">
    <property type="term" value="P:UDP biosynthetic process"/>
    <property type="evidence" value="ECO:0007669"/>
    <property type="project" value="TreeGrafter"/>
</dbReference>
<proteinExistence type="inferred from homology"/>
<evidence type="ECO:0000256" key="2">
    <source>
        <dbReference type="ARBA" id="ARBA00007614"/>
    </source>
</evidence>
<dbReference type="Gene3D" id="3.40.1160.10">
    <property type="entry name" value="Acetylglutamate kinase-like"/>
    <property type="match status" value="1"/>
</dbReference>
<dbReference type="CDD" id="cd04254">
    <property type="entry name" value="AAK_UMPK-PyrH-Ec"/>
    <property type="match status" value="1"/>
</dbReference>
<feature type="domain" description="Aspartate/glutamate/uridylate kinase" evidence="7">
    <location>
        <begin position="373"/>
        <end position="585"/>
    </location>
</feature>
<dbReference type="InterPro" id="IPR036393">
    <property type="entry name" value="AceGlu_kinase-like_sf"/>
</dbReference>
<protein>
    <recommendedName>
        <fullName evidence="3">UMP kinase</fullName>
        <ecNumber evidence="3">2.7.4.22</ecNumber>
    </recommendedName>
    <alternativeName>
        <fullName evidence="5">Uridine monophosphate kinase</fullName>
    </alternativeName>
</protein>
<comment type="similarity">
    <text evidence="2">Belongs to the UMP kinase family.</text>
</comment>
<evidence type="ECO:0000256" key="5">
    <source>
        <dbReference type="ARBA" id="ARBA00032092"/>
    </source>
</evidence>
<dbReference type="InterPro" id="IPR015963">
    <property type="entry name" value="Uridylate_kinase_bac"/>
</dbReference>
<name>A0A199W1K1_ANACO</name>
<keyword evidence="9" id="KW-0418">Kinase</keyword>
<dbReference type="HAMAP" id="MF_01220_B">
    <property type="entry name" value="PyrH_B"/>
    <property type="match status" value="1"/>
</dbReference>
<dbReference type="FunFam" id="3.40.1160.10:FF:000028">
    <property type="entry name" value="Uridylate kinase isoform A"/>
    <property type="match status" value="1"/>
</dbReference>
<dbReference type="Proteomes" id="UP000092600">
    <property type="component" value="Unassembled WGS sequence"/>
</dbReference>
<sequence>MASCDDDFALLGDDAQSQPQHQHQHQHQHQQAAGAAVPFAHRYIAKAAAAAAAATLPLRSRTHAALNAIASPKKGAVGDEEEDYGEAFAQADASKCPAPSFHDVASHPQHHCFSADANPFVHDGHDDDDDDDVAAAAAPSPANGGNNDGNPDRKPRASSSHQQHRPQQQHQHHPHPPSAPRPDPKRRNPDDPSDGESPYCYGSGASKKTRPMSSSSDYRKDREEWSDTAIDSLLDAYTERFEQLNRGNLRGRDWEDVATIVSDRCDGQKAGKSVEQCKNKIDNLKKRYKVECQRLSSGGLAVSHWPWFKKMEHIIGNSSSSSKAGPDDDKSLVPITSTSTSRQQIKRYHGAASGPVNVPNNSKMNSLSNPRWKRVVLKISGASLAGAAPHNVDPKVIMLISREIQMANRLGVQVAVVVGGRNIFCGDSWVATAGIDRATTYQISMMASVMNAVLLQASLEKNGVETRVQTALTMPEIAEPYVSRRAMRHLEKGRVVIFGGIGAGIGNPLFTTDTAAALRASEINADAILKGTTGDGLYSCHPRNGNNVPFEHISYRELVSRGFTAMDMTAITFCEENDIPVVLFNLLEPGNISRALCGDQVGTLVDQSGRIN</sequence>
<dbReference type="GeneID" id="109726396"/>
<evidence type="ECO:0000313" key="9">
    <source>
        <dbReference type="EMBL" id="OAY83136.1"/>
    </source>
</evidence>
<dbReference type="RefSeq" id="XP_020111549.1">
    <property type="nucleotide sequence ID" value="XM_020255960.1"/>
</dbReference>
<dbReference type="Pfam" id="PF00696">
    <property type="entry name" value="AA_kinase"/>
    <property type="match status" value="1"/>
</dbReference>
<dbReference type="Gene3D" id="1.10.10.60">
    <property type="entry name" value="Homeodomain-like"/>
    <property type="match status" value="1"/>
</dbReference>
<accession>A0A199W1K1</accession>
<dbReference type="AlphaFoldDB" id="A0A199W1K1"/>
<gene>
    <name evidence="12" type="primary">LOC109726396</name>
    <name evidence="9" type="ORF">ACMD2_19755</name>
</gene>
<keyword evidence="4" id="KW-0665">Pyrimidine biosynthesis</keyword>
<feature type="region of interest" description="Disordered" evidence="6">
    <location>
        <begin position="1"/>
        <end position="35"/>
    </location>
</feature>
<feature type="compositionally biased region" description="Polar residues" evidence="6">
    <location>
        <begin position="334"/>
        <end position="343"/>
    </location>
</feature>
<keyword evidence="9" id="KW-0808">Transferase</keyword>
<dbReference type="OrthoDB" id="409889at2759"/>
<evidence type="ECO:0000256" key="1">
    <source>
        <dbReference type="ARBA" id="ARBA00004791"/>
    </source>
</evidence>
<feature type="compositionally biased region" description="Low complexity" evidence="6">
    <location>
        <begin position="134"/>
        <end position="149"/>
    </location>
</feature>
<dbReference type="UniPathway" id="UPA00159">
    <property type="reaction ID" value="UER00275"/>
</dbReference>
<dbReference type="PANTHER" id="PTHR42833">
    <property type="entry name" value="URIDYLATE KINASE"/>
    <property type="match status" value="1"/>
</dbReference>
<dbReference type="InterPro" id="IPR044822">
    <property type="entry name" value="Myb_DNA-bind_4"/>
</dbReference>
<keyword evidence="11" id="KW-1185">Reference proteome</keyword>
<evidence type="ECO:0000313" key="11">
    <source>
        <dbReference type="Proteomes" id="UP000515123"/>
    </source>
</evidence>